<organism evidence="7 8">
    <name type="scientific">Folsomia candida</name>
    <name type="common">Springtail</name>
    <dbReference type="NCBI Taxonomy" id="158441"/>
    <lineage>
        <taxon>Eukaryota</taxon>
        <taxon>Metazoa</taxon>
        <taxon>Ecdysozoa</taxon>
        <taxon>Arthropoda</taxon>
        <taxon>Hexapoda</taxon>
        <taxon>Collembola</taxon>
        <taxon>Entomobryomorpha</taxon>
        <taxon>Isotomoidea</taxon>
        <taxon>Isotomidae</taxon>
        <taxon>Proisotominae</taxon>
        <taxon>Folsomia</taxon>
    </lineage>
</organism>
<evidence type="ECO:0000259" key="3">
    <source>
        <dbReference type="PROSITE" id="PS50003"/>
    </source>
</evidence>
<dbReference type="SMART" id="SM00222">
    <property type="entry name" value="Sec7"/>
    <property type="match status" value="1"/>
</dbReference>
<dbReference type="GO" id="GO:0005576">
    <property type="term" value="C:extracellular region"/>
    <property type="evidence" value="ECO:0007669"/>
    <property type="project" value="InterPro"/>
</dbReference>
<evidence type="ECO:0000313" key="8">
    <source>
        <dbReference type="Proteomes" id="UP000198287"/>
    </source>
</evidence>
<dbReference type="PROSITE" id="PS50190">
    <property type="entry name" value="SEC7"/>
    <property type="match status" value="1"/>
</dbReference>
<accession>A0A226ELK6</accession>
<feature type="region of interest" description="Disordered" evidence="2">
    <location>
        <begin position="445"/>
        <end position="468"/>
    </location>
</feature>
<dbReference type="CDD" id="cd10975">
    <property type="entry name" value="CE4_CDA_like_2"/>
    <property type="match status" value="1"/>
</dbReference>
<feature type="region of interest" description="Disordered" evidence="2">
    <location>
        <begin position="530"/>
        <end position="555"/>
    </location>
</feature>
<dbReference type="EMBL" id="LNIX01000003">
    <property type="protein sequence ID" value="OXA57894.1"/>
    <property type="molecule type" value="Genomic_DNA"/>
</dbReference>
<name>A0A226ELK6_FOLCA</name>
<feature type="domain" description="Chitin-binding type-2" evidence="5">
    <location>
        <begin position="468"/>
        <end position="526"/>
    </location>
</feature>
<dbReference type="Pfam" id="PF01607">
    <property type="entry name" value="CBM_14"/>
    <property type="match status" value="1"/>
</dbReference>
<dbReference type="SUPFAM" id="SSF57625">
    <property type="entry name" value="Invertebrate chitin-binding proteins"/>
    <property type="match status" value="1"/>
</dbReference>
<feature type="compositionally biased region" description="Polar residues" evidence="2">
    <location>
        <begin position="903"/>
        <end position="913"/>
    </location>
</feature>
<dbReference type="Gene3D" id="1.10.1000.11">
    <property type="entry name" value="Arf Nucleotide-binding Site Opener,domain 2"/>
    <property type="match status" value="1"/>
</dbReference>
<feature type="domain" description="NodB homology" evidence="6">
    <location>
        <begin position="985"/>
        <end position="1234"/>
    </location>
</feature>
<dbReference type="Pfam" id="PF01522">
    <property type="entry name" value="Polysacc_deac_1"/>
    <property type="match status" value="1"/>
</dbReference>
<dbReference type="GO" id="GO:0032012">
    <property type="term" value="P:regulation of ARF protein signal transduction"/>
    <property type="evidence" value="ECO:0007669"/>
    <property type="project" value="InterPro"/>
</dbReference>
<dbReference type="InterPro" id="IPR011993">
    <property type="entry name" value="PH-like_dom_sf"/>
</dbReference>
<feature type="region of interest" description="Disordered" evidence="2">
    <location>
        <begin position="780"/>
        <end position="806"/>
    </location>
</feature>
<dbReference type="InterPro" id="IPR052740">
    <property type="entry name" value="CE4"/>
</dbReference>
<dbReference type="Proteomes" id="UP000198287">
    <property type="component" value="Unassembled WGS sequence"/>
</dbReference>
<dbReference type="Pfam" id="PF00169">
    <property type="entry name" value="PH"/>
    <property type="match status" value="1"/>
</dbReference>
<dbReference type="PROSITE" id="PS50940">
    <property type="entry name" value="CHIT_BIND_II"/>
    <property type="match status" value="1"/>
</dbReference>
<reference evidence="7 8" key="1">
    <citation type="submission" date="2015-12" db="EMBL/GenBank/DDBJ databases">
        <title>The genome of Folsomia candida.</title>
        <authorList>
            <person name="Faddeeva A."/>
            <person name="Derks M.F."/>
            <person name="Anvar Y."/>
            <person name="Smit S."/>
            <person name="Van Straalen N."/>
            <person name="Roelofs D."/>
        </authorList>
    </citation>
    <scope>NUCLEOTIDE SEQUENCE [LARGE SCALE GENOMIC DNA]</scope>
    <source>
        <strain evidence="7 8">VU population</strain>
        <tissue evidence="7">Whole body</tissue>
    </source>
</reference>
<feature type="region of interest" description="Disordered" evidence="2">
    <location>
        <begin position="62"/>
        <end position="107"/>
    </location>
</feature>
<dbReference type="FunFam" id="3.20.20.370:FF:000003">
    <property type="entry name" value="CLUMA_CG003232, isoform B"/>
    <property type="match status" value="1"/>
</dbReference>
<dbReference type="SUPFAM" id="SSF88713">
    <property type="entry name" value="Glycoside hydrolase/deacetylase"/>
    <property type="match status" value="1"/>
</dbReference>
<dbReference type="PROSITE" id="PS50003">
    <property type="entry name" value="PH_DOMAIN"/>
    <property type="match status" value="1"/>
</dbReference>
<dbReference type="GO" id="GO:0005085">
    <property type="term" value="F:guanyl-nucleotide exchange factor activity"/>
    <property type="evidence" value="ECO:0007669"/>
    <property type="project" value="InterPro"/>
</dbReference>
<dbReference type="GO" id="GO:0008061">
    <property type="term" value="F:chitin binding"/>
    <property type="evidence" value="ECO:0007669"/>
    <property type="project" value="InterPro"/>
</dbReference>
<dbReference type="InterPro" id="IPR023394">
    <property type="entry name" value="Sec7_C_sf"/>
</dbReference>
<gene>
    <name evidence="7" type="ORF">Fcan01_06846</name>
</gene>
<evidence type="ECO:0000313" key="7">
    <source>
        <dbReference type="EMBL" id="OXA57894.1"/>
    </source>
</evidence>
<feature type="domain" description="SEC7" evidence="4">
    <location>
        <begin position="115"/>
        <end position="295"/>
    </location>
</feature>
<dbReference type="OrthoDB" id="504708at2759"/>
<evidence type="ECO:0000259" key="4">
    <source>
        <dbReference type="PROSITE" id="PS50190"/>
    </source>
</evidence>
<dbReference type="GO" id="GO:0005975">
    <property type="term" value="P:carbohydrate metabolic process"/>
    <property type="evidence" value="ECO:0007669"/>
    <property type="project" value="InterPro"/>
</dbReference>
<dbReference type="InterPro" id="IPR011330">
    <property type="entry name" value="Glyco_hydro/deAcase_b/a-brl"/>
</dbReference>
<feature type="coiled-coil region" evidence="1">
    <location>
        <begin position="34"/>
        <end position="61"/>
    </location>
</feature>
<comment type="caution">
    <text evidence="7">The sequence shown here is derived from an EMBL/GenBank/DDBJ whole genome shotgun (WGS) entry which is preliminary data.</text>
</comment>
<dbReference type="PROSITE" id="PS51677">
    <property type="entry name" value="NODB"/>
    <property type="match status" value="1"/>
</dbReference>
<dbReference type="Gene3D" id="1.10.220.20">
    <property type="match status" value="1"/>
</dbReference>
<dbReference type="InterPro" id="IPR002509">
    <property type="entry name" value="NODB_dom"/>
</dbReference>
<dbReference type="InterPro" id="IPR001849">
    <property type="entry name" value="PH_domain"/>
</dbReference>
<evidence type="ECO:0000259" key="6">
    <source>
        <dbReference type="PROSITE" id="PS51677"/>
    </source>
</evidence>
<keyword evidence="1" id="KW-0175">Coiled coil</keyword>
<evidence type="ECO:0000256" key="1">
    <source>
        <dbReference type="SAM" id="Coils"/>
    </source>
</evidence>
<protein>
    <submittedName>
        <fullName evidence="7">Cytohesin-1</fullName>
    </submittedName>
</protein>
<dbReference type="SUPFAM" id="SSF48425">
    <property type="entry name" value="Sec7 domain"/>
    <property type="match status" value="1"/>
</dbReference>
<evidence type="ECO:0000259" key="5">
    <source>
        <dbReference type="PROSITE" id="PS50940"/>
    </source>
</evidence>
<feature type="region of interest" description="Disordered" evidence="2">
    <location>
        <begin position="575"/>
        <end position="598"/>
    </location>
</feature>
<dbReference type="CDD" id="cd00171">
    <property type="entry name" value="Sec7"/>
    <property type="match status" value="1"/>
</dbReference>
<dbReference type="FunFam" id="2.30.29.30:FF:000309">
    <property type="entry name" value="Uncharacterized protein, isoform B"/>
    <property type="match status" value="1"/>
</dbReference>
<dbReference type="PANTHER" id="PTHR45985">
    <property type="match status" value="1"/>
</dbReference>
<dbReference type="Gene3D" id="2.170.140.10">
    <property type="entry name" value="Chitin binding domain"/>
    <property type="match status" value="1"/>
</dbReference>
<dbReference type="CDD" id="cd01252">
    <property type="entry name" value="PH_GRP1-like"/>
    <property type="match status" value="1"/>
</dbReference>
<dbReference type="InterPro" id="IPR000904">
    <property type="entry name" value="Sec7_dom"/>
</dbReference>
<dbReference type="InterPro" id="IPR035999">
    <property type="entry name" value="Sec7_dom_sf"/>
</dbReference>
<proteinExistence type="predicted"/>
<feature type="region of interest" description="Disordered" evidence="2">
    <location>
        <begin position="865"/>
        <end position="929"/>
    </location>
</feature>
<dbReference type="SUPFAM" id="SSF50729">
    <property type="entry name" value="PH domain-like"/>
    <property type="match status" value="1"/>
</dbReference>
<dbReference type="InterPro" id="IPR036508">
    <property type="entry name" value="Chitin-bd_dom_sf"/>
</dbReference>
<evidence type="ECO:0000256" key="2">
    <source>
        <dbReference type="SAM" id="MobiDB-lite"/>
    </source>
</evidence>
<feature type="domain" description="PH" evidence="3">
    <location>
        <begin position="313"/>
        <end position="429"/>
    </location>
</feature>
<dbReference type="Gene3D" id="2.30.29.30">
    <property type="entry name" value="Pleckstrin-homology domain (PH domain)/Phosphotyrosine-binding domain (PTB)"/>
    <property type="match status" value="1"/>
</dbReference>
<feature type="compositionally biased region" description="Polar residues" evidence="2">
    <location>
        <begin position="62"/>
        <end position="72"/>
    </location>
</feature>
<dbReference type="Pfam" id="PF01369">
    <property type="entry name" value="Sec7"/>
    <property type="match status" value="1"/>
</dbReference>
<dbReference type="FunFam" id="1.10.1000.11:FF:000002">
    <property type="entry name" value="Cytohesin 1"/>
    <property type="match status" value="1"/>
</dbReference>
<dbReference type="PANTHER" id="PTHR45985:SF12">
    <property type="entry name" value="CHITIN DEACETYLASE-LIKE 5, ISOFORM B"/>
    <property type="match status" value="1"/>
</dbReference>
<dbReference type="SMART" id="SM00233">
    <property type="entry name" value="PH"/>
    <property type="match status" value="1"/>
</dbReference>
<feature type="compositionally biased region" description="Low complexity" evidence="2">
    <location>
        <begin position="780"/>
        <end position="805"/>
    </location>
</feature>
<dbReference type="SMART" id="SM00494">
    <property type="entry name" value="ChtBD2"/>
    <property type="match status" value="1"/>
</dbReference>
<dbReference type="Gene3D" id="3.20.20.370">
    <property type="entry name" value="Glycoside hydrolase/deacetylase"/>
    <property type="match status" value="1"/>
</dbReference>
<dbReference type="GO" id="GO:0016810">
    <property type="term" value="F:hydrolase activity, acting on carbon-nitrogen (but not peptide) bonds"/>
    <property type="evidence" value="ECO:0007669"/>
    <property type="project" value="InterPro"/>
</dbReference>
<keyword evidence="8" id="KW-1185">Reference proteome</keyword>
<sequence>METTLRRYTSFQSDYLELFGDDCDYLTPSEQTLLLQIRRRKATLLQEIAQLQQEIETVTKSLSNHDNPQKNNPVPPPPPATLAEPEPSDTFTDLVDMETDNSSTNSDKQNQAVIKLMSLGCKKFNMDPKKGIEFLVQNNVLEGGMSVGAVAMFLYRGEGLNKTAIGDYLGEKNDFNEAVLKSFVDLHDFTDLILVQALRQFLWSFRLPGEAQKIDRMMECFAKRYCQLNPGIFTNTDTCYVLSFAIIMLNTSLHNPSVKDKPTVDQFINMNRGINNGGDLPKELLISLYNSIQAEPFKIPEDDGNDLMHTFFNPDKEGWLWKQGGRYKTWKRRWFILNDNCLYYFEFTTDKEPRGIIPLENVGVRVISDAPKAKQFTFEIFSKNSDFIKACKTDSDGRVVEGKHAVYRMSAGSEEERAVWVLCLKKSISYSPFYELLGGGGQGGNSGGGGTIKYSSSPPSPQAQSPPDFTCPEDFGYFPHPSDCSQYYVCVFGGALLESCTGGLMYSNELQTCDWPRNVNQNYCHGNNTLQETIPKKPQKSRGHQRTTPPPTTSYVYKPIKIENYSDLSSVIATRNEQEEEGARSGRSYAQSGPEKEFYNKNAGVGGLTGSYKPHKPPWKHHHRKKRQILFNFLDKLGFKFKKYDNLPKTMATQNFYIPTSERKNNHGPNSLIYPNHYDNPIYRNILNPKLLTTKNPIKLNFKSKPTIHLNQNHHLKLQMNNFDKFKPFPVAMGINKFFPTTTMTTTRTTTGKFYPPTLTPKYVPKEELDYDDDYSETMTTTTTTTKRPYFTTSRRSVSGSSKYSPQIATDYNANDYSYANQRYASGVTNVTWQQPAVATATPVEEEDDESYYVYEDAAGNQQDVDVGGLQIPTPNHHPSPHHNPRARTPTHAPHNDHPPKTEISNLPPTRSRPTLKPKSSIVPKDLPPVRDVYLDAPSRPAPFYETPIPNTPATKCNRELCQIPDCNCGGKEIPSGLRPEETPQIVLLTFDDSVNDLNKNLYRDLFEKGRKNPNGCPISATFYVSHEWTDYSQVQNLAADGHEIASHSVSHSFGESFSQKKWEKEINGQREILSAYGGVKLSEVRGMRAPFLAIGGNNMFKMLHDVNFTYDSSMPVYENRPPSWPYTLDYKIFHDCMIPPCPTKSYPGVWEVPMVMWTDLKGGRCSMGDACSNPPTAEGVYQFLAKNFERHYTTNRAPFGLYYHAAWFTQAHHKEGFEAFLDTLVQMDDVWLVTNWQAIQWVRNPTPSSKINEFAPWNECRTREHRPPRCNHSRVCNLWHKSGVRYLKTCQNCPEQYPWTGNTGVPFTI</sequence>
<dbReference type="InterPro" id="IPR002557">
    <property type="entry name" value="Chitin-bd_dom"/>
</dbReference>